<protein>
    <recommendedName>
        <fullName evidence="3">Periplasmic heavy metal sensor</fullName>
    </recommendedName>
</protein>
<sequence precursor="true">MNLLDSRRLVTTALVLLAVLNVTLLATLWWRESCRLIPGTESVIHNKKRLSFSRQLDLDESQRISFDKLRKEHFHNVGAEMKAIALLKKQLIQEALQEKPDTIKIESIAGNIGSRHAAVERQLAFHFHELAKVCTPGQRDSLRIILERIAARKRPDRSERWGENPSPGR</sequence>
<reference evidence="1 2" key="1">
    <citation type="submission" date="2008-06" db="EMBL/GenBank/DDBJ databases">
        <title>Complete sequence of Pelodictyon phaeoclathratiforme BU-1.</title>
        <authorList>
            <consortium name="US DOE Joint Genome Institute"/>
            <person name="Lucas S."/>
            <person name="Copeland A."/>
            <person name="Lapidus A."/>
            <person name="Glavina del Rio T."/>
            <person name="Dalin E."/>
            <person name="Tice H."/>
            <person name="Bruce D."/>
            <person name="Goodwin L."/>
            <person name="Pitluck S."/>
            <person name="Schmutz J."/>
            <person name="Larimer F."/>
            <person name="Land M."/>
            <person name="Hauser L."/>
            <person name="Kyrpides N."/>
            <person name="Mikhailova N."/>
            <person name="Liu Z."/>
            <person name="Li T."/>
            <person name="Zhao F."/>
            <person name="Overmann J."/>
            <person name="Bryant D.A."/>
            <person name="Richardson P."/>
        </authorList>
    </citation>
    <scope>NUCLEOTIDE SEQUENCE [LARGE SCALE GENOMIC DNA]</scope>
    <source>
        <strain evidence="2">DSM 5477 / BU-1</strain>
    </source>
</reference>
<dbReference type="InterPro" id="IPR025961">
    <property type="entry name" value="Metal_resist"/>
</dbReference>
<dbReference type="STRING" id="324925.Ppha_0439"/>
<proteinExistence type="predicted"/>
<dbReference type="eggNOG" id="COG3678">
    <property type="taxonomic scope" value="Bacteria"/>
</dbReference>
<dbReference type="KEGG" id="pph:Ppha_0439"/>
<evidence type="ECO:0008006" key="3">
    <source>
        <dbReference type="Google" id="ProtNLM"/>
    </source>
</evidence>
<dbReference type="EMBL" id="CP001110">
    <property type="protein sequence ID" value="ACF42765.1"/>
    <property type="molecule type" value="Genomic_DNA"/>
</dbReference>
<dbReference type="HOGENOM" id="CLU_119901_0_0_10"/>
<accession>B4SCT1</accession>
<evidence type="ECO:0000313" key="1">
    <source>
        <dbReference type="EMBL" id="ACF42765.1"/>
    </source>
</evidence>
<name>B4SCT1_PELPB</name>
<dbReference type="Gene3D" id="1.20.120.1490">
    <property type="match status" value="1"/>
</dbReference>
<keyword evidence="2" id="KW-1185">Reference proteome</keyword>
<dbReference type="Proteomes" id="UP000002724">
    <property type="component" value="Chromosome"/>
</dbReference>
<dbReference type="Pfam" id="PF13801">
    <property type="entry name" value="Metal_resist"/>
    <property type="match status" value="1"/>
</dbReference>
<dbReference type="RefSeq" id="WP_012507260.1">
    <property type="nucleotide sequence ID" value="NC_011060.1"/>
</dbReference>
<gene>
    <name evidence="1" type="ordered locus">Ppha_0439</name>
</gene>
<evidence type="ECO:0000313" key="2">
    <source>
        <dbReference type="Proteomes" id="UP000002724"/>
    </source>
</evidence>
<dbReference type="AlphaFoldDB" id="B4SCT1"/>
<dbReference type="OrthoDB" id="595025at2"/>
<organism evidence="1 2">
    <name type="scientific">Pelodictyon phaeoclathratiforme (strain DSM 5477 / BU-1)</name>
    <dbReference type="NCBI Taxonomy" id="324925"/>
    <lineage>
        <taxon>Bacteria</taxon>
        <taxon>Pseudomonadati</taxon>
        <taxon>Chlorobiota</taxon>
        <taxon>Chlorobiia</taxon>
        <taxon>Chlorobiales</taxon>
        <taxon>Chlorobiaceae</taxon>
        <taxon>Chlorobium/Pelodictyon group</taxon>
        <taxon>Pelodictyon</taxon>
    </lineage>
</organism>